<dbReference type="Pfam" id="PF02108">
    <property type="entry name" value="FliH"/>
    <property type="match status" value="1"/>
</dbReference>
<comment type="subcellular location">
    <subcellularLocation>
        <location evidence="2">Cytoplasm</location>
    </subcellularLocation>
</comment>
<evidence type="ECO:0000256" key="6">
    <source>
        <dbReference type="ARBA" id="ARBA00022490"/>
    </source>
</evidence>
<feature type="compositionally biased region" description="Low complexity" evidence="10">
    <location>
        <begin position="46"/>
        <end position="60"/>
    </location>
</feature>
<dbReference type="PRINTS" id="PR01003">
    <property type="entry name" value="FLGFLIH"/>
</dbReference>
<evidence type="ECO:0000313" key="12">
    <source>
        <dbReference type="EMBL" id="EXI89530.1"/>
    </source>
</evidence>
<name>A0A011QKM0_ACCRE</name>
<keyword evidence="6" id="KW-0963">Cytoplasm</keyword>
<dbReference type="PATRIC" id="fig|1454004.3.peg.1439"/>
<keyword evidence="7" id="KW-1005">Bacterial flagellum biogenesis</keyword>
<evidence type="ECO:0000256" key="4">
    <source>
        <dbReference type="ARBA" id="ARBA00016507"/>
    </source>
</evidence>
<gene>
    <name evidence="12" type="primary">fliH</name>
    <name evidence="12" type="ORF">AW11_01396</name>
</gene>
<dbReference type="Proteomes" id="UP000022141">
    <property type="component" value="Unassembled WGS sequence"/>
</dbReference>
<evidence type="ECO:0000256" key="9">
    <source>
        <dbReference type="ARBA" id="ARBA00023225"/>
    </source>
</evidence>
<evidence type="ECO:0000256" key="1">
    <source>
        <dbReference type="ARBA" id="ARBA00003041"/>
    </source>
</evidence>
<protein>
    <recommendedName>
        <fullName evidence="4">Flagellar assembly protein FliH</fullName>
    </recommendedName>
</protein>
<keyword evidence="13" id="KW-1185">Reference proteome</keyword>
<organism evidence="12 13">
    <name type="scientific">Accumulibacter regalis</name>
    <dbReference type="NCBI Taxonomy" id="522306"/>
    <lineage>
        <taxon>Bacteria</taxon>
        <taxon>Pseudomonadati</taxon>
        <taxon>Pseudomonadota</taxon>
        <taxon>Betaproteobacteria</taxon>
        <taxon>Candidatus Accumulibacter</taxon>
    </lineage>
</organism>
<evidence type="ECO:0000256" key="8">
    <source>
        <dbReference type="ARBA" id="ARBA00022927"/>
    </source>
</evidence>
<comment type="similarity">
    <text evidence="3">Belongs to the FliH family.</text>
</comment>
<keyword evidence="5" id="KW-0813">Transport</keyword>
<evidence type="ECO:0000256" key="3">
    <source>
        <dbReference type="ARBA" id="ARBA00006602"/>
    </source>
</evidence>
<evidence type="ECO:0000256" key="7">
    <source>
        <dbReference type="ARBA" id="ARBA00022795"/>
    </source>
</evidence>
<feature type="domain" description="Flagellar assembly protein FliH/Type III secretion system HrpE" evidence="11">
    <location>
        <begin position="109"/>
        <end position="233"/>
    </location>
</feature>
<proteinExistence type="inferred from homology"/>
<feature type="region of interest" description="Disordered" evidence="10">
    <location>
        <begin position="19"/>
        <end position="73"/>
    </location>
</feature>
<dbReference type="PANTHER" id="PTHR34982">
    <property type="entry name" value="YOP PROTEINS TRANSLOCATION PROTEIN L"/>
    <property type="match status" value="1"/>
</dbReference>
<keyword evidence="9" id="KW-1006">Bacterial flagellum protein export</keyword>
<evidence type="ECO:0000259" key="11">
    <source>
        <dbReference type="Pfam" id="PF02108"/>
    </source>
</evidence>
<evidence type="ECO:0000256" key="5">
    <source>
        <dbReference type="ARBA" id="ARBA00022448"/>
    </source>
</evidence>
<evidence type="ECO:0000256" key="10">
    <source>
        <dbReference type="SAM" id="MobiDB-lite"/>
    </source>
</evidence>
<dbReference type="eggNOG" id="COG1317">
    <property type="taxonomic scope" value="Bacteria"/>
</dbReference>
<evidence type="ECO:0000313" key="13">
    <source>
        <dbReference type="Proteomes" id="UP000022141"/>
    </source>
</evidence>
<comment type="function">
    <text evidence="1">Needed for flagellar regrowth and assembly.</text>
</comment>
<dbReference type="GO" id="GO:0009288">
    <property type="term" value="C:bacterial-type flagellum"/>
    <property type="evidence" value="ECO:0007669"/>
    <property type="project" value="InterPro"/>
</dbReference>
<keyword evidence="12" id="KW-0969">Cilium</keyword>
<accession>A0A011QKM0</accession>
<dbReference type="SUPFAM" id="SSF160527">
    <property type="entry name" value="V-type ATPase subunit E-like"/>
    <property type="match status" value="1"/>
</dbReference>
<dbReference type="GO" id="GO:0044781">
    <property type="term" value="P:bacterial-type flagellum organization"/>
    <property type="evidence" value="ECO:0007669"/>
    <property type="project" value="UniProtKB-KW"/>
</dbReference>
<dbReference type="InterPro" id="IPR018035">
    <property type="entry name" value="Flagellar_FliH/T3SS_HrpE"/>
</dbReference>
<keyword evidence="12" id="KW-0282">Flagellum</keyword>
<keyword evidence="12" id="KW-0966">Cell projection</keyword>
<feature type="compositionally biased region" description="Pro residues" evidence="10">
    <location>
        <begin position="30"/>
        <end position="45"/>
    </location>
</feature>
<reference evidence="12" key="1">
    <citation type="submission" date="2014-02" db="EMBL/GenBank/DDBJ databases">
        <title>Expanding our view of genomic diversity in Candidatus Accumulibacter clades.</title>
        <authorList>
            <person name="Skennerton C.T."/>
            <person name="Barr J.J."/>
            <person name="Slater F.R."/>
            <person name="Bond P.L."/>
            <person name="Tyson G.W."/>
        </authorList>
    </citation>
    <scope>NUCLEOTIDE SEQUENCE [LARGE SCALE GENOMIC DNA]</scope>
</reference>
<dbReference type="PANTHER" id="PTHR34982:SF1">
    <property type="entry name" value="FLAGELLAR ASSEMBLY PROTEIN FLIH"/>
    <property type="match status" value="1"/>
</dbReference>
<dbReference type="GO" id="GO:0015031">
    <property type="term" value="P:protein transport"/>
    <property type="evidence" value="ECO:0007669"/>
    <property type="project" value="UniProtKB-KW"/>
</dbReference>
<dbReference type="InterPro" id="IPR000563">
    <property type="entry name" value="Flag_FliH"/>
</dbReference>
<evidence type="ECO:0000256" key="2">
    <source>
        <dbReference type="ARBA" id="ARBA00004496"/>
    </source>
</evidence>
<comment type="caution">
    <text evidence="12">The sequence shown here is derived from an EMBL/GenBank/DDBJ whole genome shotgun (WGS) entry which is preliminary data.</text>
</comment>
<dbReference type="GO" id="GO:0003774">
    <property type="term" value="F:cytoskeletal motor activity"/>
    <property type="evidence" value="ECO:0007669"/>
    <property type="project" value="InterPro"/>
</dbReference>
<sequence length="256" mass="27715">MSNWIPKEKLTAYQRWEVAAFDEQQEAGAAPPPDRPPAEQPPAEQPPADATPAEEAAAEVADSRGDEVPAEPPLVLPTAEDIERMHQEAHEEGYAAGYQEGIAAAKSSADALATLMDNLQQAMSGIDQGVADQLLTLAMEVANQVLRQSLRVQPELLLAVVREAVGTLHPLHGQPLLFVHPDDAALVREHLGDQLPHINWRIVEDGALTPGGCRVELGASEVDATLETRWRRVVEGIGISQDWLDGKEPEAKAKPR</sequence>
<dbReference type="InterPro" id="IPR051472">
    <property type="entry name" value="T3SS_Stator/FliH"/>
</dbReference>
<dbReference type="AlphaFoldDB" id="A0A011QKM0"/>
<dbReference type="STRING" id="1454004.AW11_01396"/>
<dbReference type="GO" id="GO:0071973">
    <property type="term" value="P:bacterial-type flagellum-dependent cell motility"/>
    <property type="evidence" value="ECO:0007669"/>
    <property type="project" value="InterPro"/>
</dbReference>
<keyword evidence="8" id="KW-0653">Protein transport</keyword>
<dbReference type="GO" id="GO:0005829">
    <property type="term" value="C:cytosol"/>
    <property type="evidence" value="ECO:0007669"/>
    <property type="project" value="TreeGrafter"/>
</dbReference>
<dbReference type="EMBL" id="JEMY01000015">
    <property type="protein sequence ID" value="EXI89530.1"/>
    <property type="molecule type" value="Genomic_DNA"/>
</dbReference>